<dbReference type="RefSeq" id="WP_075800526.1">
    <property type="nucleotide sequence ID" value="NZ_CP015584.1"/>
</dbReference>
<sequence>MARIIGGLGSPHAPSIGALIDKGAWREPGWEKLLDGYRPMQDWLRERKPDAAILIYNDHVTSFFFDRYPTFALSVAGEHPIADEGFGPRPLPPVRGDAEFAWHVAHSLVDDEFDLTVCQDMPLDHGALTPVSALWPDHAEGWPCAILPLAVNVLQFPVPGPGRLFRLGKALRRAVESFPRDMDVVVLGTGGLSHQLHGERFGYQNQDWDMEFLDRLQDDPEHLAGLRLQDFIERGGAEGAEVIMWLAMRGALSTRVRCLHRNYHAPLHTGFAQVIYEDMPHVA</sequence>
<dbReference type="Pfam" id="PF02900">
    <property type="entry name" value="LigB"/>
    <property type="match status" value="1"/>
</dbReference>
<evidence type="ECO:0000313" key="4">
    <source>
        <dbReference type="Proteomes" id="UP000185494"/>
    </source>
</evidence>
<dbReference type="Proteomes" id="UP001258945">
    <property type="component" value="Unassembled WGS sequence"/>
</dbReference>
<evidence type="ECO:0000313" key="2">
    <source>
        <dbReference type="EMBL" id="APT59816.1"/>
    </source>
</evidence>
<dbReference type="KEGG" id="rgi:RGI145_21125"/>
<keyword evidence="2" id="KW-0223">Dioxygenase</keyword>
<keyword evidence="5" id="KW-1185">Reference proteome</keyword>
<organism evidence="2 4">
    <name type="scientific">Roseomonas gilardii</name>
    <dbReference type="NCBI Taxonomy" id="257708"/>
    <lineage>
        <taxon>Bacteria</taxon>
        <taxon>Pseudomonadati</taxon>
        <taxon>Pseudomonadota</taxon>
        <taxon>Alphaproteobacteria</taxon>
        <taxon>Acetobacterales</taxon>
        <taxon>Roseomonadaceae</taxon>
        <taxon>Roseomonas</taxon>
    </lineage>
</organism>
<proteinExistence type="predicted"/>
<dbReference type="InterPro" id="IPR004183">
    <property type="entry name" value="Xdiol_dOase_suB"/>
</dbReference>
<dbReference type="NCBIfam" id="NF009902">
    <property type="entry name" value="PRK13365.1"/>
    <property type="match status" value="1"/>
</dbReference>
<reference evidence="3 5" key="2">
    <citation type="journal article" date="2019" name="Microb. Pathog.">
        <title>Comparison of VITEK 2, MALDI-TOF MS, 16S rRNA gene sequencing, and whole-genome sequencing for identification of Roseomonas mucosa.</title>
        <authorList>
            <person name="Rudolph W.W."/>
            <person name="Gunzer F."/>
            <person name="Trauth M."/>
            <person name="Bunk B."/>
            <person name="Bigge R."/>
            <person name="Schrottner P."/>
        </authorList>
    </citation>
    <scope>NUCLEOTIDE SEQUENCE [LARGE SCALE GENOMIC DNA]</scope>
    <source>
        <strain evidence="3 5">DSM 103800</strain>
    </source>
</reference>
<dbReference type="GO" id="GO:0016702">
    <property type="term" value="F:oxidoreductase activity, acting on single donors with incorporation of molecular oxygen, incorporation of two atoms of oxygen"/>
    <property type="evidence" value="ECO:0007669"/>
    <property type="project" value="UniProtKB-ARBA"/>
</dbReference>
<dbReference type="AlphaFoldDB" id="A0A1L7AM37"/>
<protein>
    <submittedName>
        <fullName evidence="3">Class III extradiol dioxygenase family protein</fullName>
    </submittedName>
    <submittedName>
        <fullName evidence="2">Protocatechuate 3,4-dioxygenase</fullName>
    </submittedName>
</protein>
<reference evidence="3" key="3">
    <citation type="submission" date="2023-09" db="EMBL/GenBank/DDBJ databases">
        <authorList>
            <person name="Schober I."/>
            <person name="Bunk B."/>
        </authorList>
    </citation>
    <scope>NUCLEOTIDE SEQUENCE</scope>
    <source>
        <strain evidence="3">DSM 103800</strain>
    </source>
</reference>
<dbReference type="NCBIfam" id="NF009901">
    <property type="entry name" value="PRK13364.1"/>
    <property type="match status" value="1"/>
</dbReference>
<feature type="domain" description="Extradiol ring-cleavage dioxygenase class III enzyme subunit B" evidence="1">
    <location>
        <begin position="8"/>
        <end position="262"/>
    </location>
</feature>
<evidence type="ECO:0000313" key="3">
    <source>
        <dbReference type="EMBL" id="MDT8333046.1"/>
    </source>
</evidence>
<dbReference type="Gene3D" id="3.40.830.10">
    <property type="entry name" value="LigB-like"/>
    <property type="match status" value="1"/>
</dbReference>
<dbReference type="STRING" id="257708.RGI145_21125"/>
<reference evidence="2 4" key="1">
    <citation type="submission" date="2016-05" db="EMBL/GenBank/DDBJ databases">
        <title>Complete Genome and Methylome Analysis of Psychrotrophic Bacterial Isolates from Antarctic Lake Untersee.</title>
        <authorList>
            <person name="Fomenkov A."/>
            <person name="Akimov V.N."/>
            <person name="Vasilyeva L.V."/>
            <person name="Andersen D."/>
            <person name="Vincze T."/>
            <person name="Roberts R.J."/>
        </authorList>
    </citation>
    <scope>NUCLEOTIDE SEQUENCE [LARGE SCALE GENOMIC DNA]</scope>
    <source>
        <strain evidence="2 4">U14-5</strain>
    </source>
</reference>
<gene>
    <name evidence="2" type="ORF">RGI145_21125</name>
    <name evidence="3" type="ORF">RQ831_18490</name>
</gene>
<evidence type="ECO:0000313" key="5">
    <source>
        <dbReference type="Proteomes" id="UP001258945"/>
    </source>
</evidence>
<dbReference type="eggNOG" id="COG3384">
    <property type="taxonomic scope" value="Bacteria"/>
</dbReference>
<accession>A0A1L7AM37</accession>
<dbReference type="EMBL" id="JAVVDO010000042">
    <property type="protein sequence ID" value="MDT8333046.1"/>
    <property type="molecule type" value="Genomic_DNA"/>
</dbReference>
<name>A0A1L7AM37_9PROT</name>
<evidence type="ECO:0000259" key="1">
    <source>
        <dbReference type="Pfam" id="PF02900"/>
    </source>
</evidence>
<dbReference type="GO" id="GO:0008198">
    <property type="term" value="F:ferrous iron binding"/>
    <property type="evidence" value="ECO:0007669"/>
    <property type="project" value="InterPro"/>
</dbReference>
<keyword evidence="2" id="KW-0560">Oxidoreductase</keyword>
<dbReference type="SUPFAM" id="SSF53213">
    <property type="entry name" value="LigB-like"/>
    <property type="match status" value="1"/>
</dbReference>
<dbReference type="Proteomes" id="UP000185494">
    <property type="component" value="Chromosome 2"/>
</dbReference>
<dbReference type="EMBL" id="CP015584">
    <property type="protein sequence ID" value="APT59816.1"/>
    <property type="molecule type" value="Genomic_DNA"/>
</dbReference>